<dbReference type="EMBL" id="VLLN01000005">
    <property type="protein sequence ID" value="TWJ26520.1"/>
    <property type="molecule type" value="Genomic_DNA"/>
</dbReference>
<evidence type="ECO:0000313" key="3">
    <source>
        <dbReference type="EMBL" id="TWJ26520.1"/>
    </source>
</evidence>
<dbReference type="InterPro" id="IPR020476">
    <property type="entry name" value="Nudix_hydrolase"/>
</dbReference>
<protein>
    <submittedName>
        <fullName evidence="3">8-oxo-dGTP diphosphatase</fullName>
    </submittedName>
</protein>
<sequence length="158" mass="17379">MPFELLACPRCGTAVKSYRNPFPTVDIIIEVKGEIVLIERKNAPFGWALPGGFVDYGESLEAAAVREALEETSLAVRDLRLIGCYSDPGRDPRQHNISTVFAATADAVPMAGDDATRAALYSLQRLPSLLCFDHDRIIRDFISLRESGLLARLPVIHP</sequence>
<accession>A0A562W8E1</accession>
<dbReference type="PANTHER" id="PTHR43736:SF1">
    <property type="entry name" value="DIHYDRONEOPTERIN TRIPHOSPHATE DIPHOSPHATASE"/>
    <property type="match status" value="1"/>
</dbReference>
<evidence type="ECO:0000259" key="2">
    <source>
        <dbReference type="PROSITE" id="PS51462"/>
    </source>
</evidence>
<dbReference type="Pfam" id="PF00293">
    <property type="entry name" value="NUDIX"/>
    <property type="match status" value="1"/>
</dbReference>
<organism evidence="3 4">
    <name type="scientific">Geobacter argillaceus</name>
    <dbReference type="NCBI Taxonomy" id="345631"/>
    <lineage>
        <taxon>Bacteria</taxon>
        <taxon>Pseudomonadati</taxon>
        <taxon>Thermodesulfobacteriota</taxon>
        <taxon>Desulfuromonadia</taxon>
        <taxon>Geobacterales</taxon>
        <taxon>Geobacteraceae</taxon>
        <taxon>Geobacter</taxon>
    </lineage>
</organism>
<name>A0A562W8E1_9BACT</name>
<dbReference type="InterPro" id="IPR000086">
    <property type="entry name" value="NUDIX_hydrolase_dom"/>
</dbReference>
<dbReference type="CDD" id="cd18873">
    <property type="entry name" value="NUDIX_NadM_like"/>
    <property type="match status" value="1"/>
</dbReference>
<proteinExistence type="predicted"/>
<dbReference type="PANTHER" id="PTHR43736">
    <property type="entry name" value="ADP-RIBOSE PYROPHOSPHATASE"/>
    <property type="match status" value="1"/>
</dbReference>
<dbReference type="AlphaFoldDB" id="A0A562W8E1"/>
<dbReference type="RefSeq" id="WP_145019764.1">
    <property type="nucleotide sequence ID" value="NZ_VLLN01000005.1"/>
</dbReference>
<dbReference type="SUPFAM" id="SSF55811">
    <property type="entry name" value="Nudix"/>
    <property type="match status" value="1"/>
</dbReference>
<comment type="caution">
    <text evidence="3">The sequence shown here is derived from an EMBL/GenBank/DDBJ whole genome shotgun (WGS) entry which is preliminary data.</text>
</comment>
<dbReference type="GO" id="GO:0016787">
    <property type="term" value="F:hydrolase activity"/>
    <property type="evidence" value="ECO:0007669"/>
    <property type="project" value="UniProtKB-KW"/>
</dbReference>
<gene>
    <name evidence="3" type="ORF">JN12_01228</name>
</gene>
<dbReference type="PRINTS" id="PR00502">
    <property type="entry name" value="NUDIXFAMILY"/>
</dbReference>
<keyword evidence="4" id="KW-1185">Reference proteome</keyword>
<dbReference type="PROSITE" id="PS51462">
    <property type="entry name" value="NUDIX"/>
    <property type="match status" value="1"/>
</dbReference>
<dbReference type="InterPro" id="IPR015797">
    <property type="entry name" value="NUDIX_hydrolase-like_dom_sf"/>
</dbReference>
<dbReference type="Proteomes" id="UP000319449">
    <property type="component" value="Unassembled WGS sequence"/>
</dbReference>
<dbReference type="Gene3D" id="3.90.79.10">
    <property type="entry name" value="Nucleoside Triphosphate Pyrophosphohydrolase"/>
    <property type="match status" value="1"/>
</dbReference>
<feature type="domain" description="Nudix hydrolase" evidence="2">
    <location>
        <begin position="20"/>
        <end position="144"/>
    </location>
</feature>
<reference evidence="3 4" key="1">
    <citation type="submission" date="2019-07" db="EMBL/GenBank/DDBJ databases">
        <title>Genomic Encyclopedia of Archaeal and Bacterial Type Strains, Phase II (KMG-II): from individual species to whole genera.</title>
        <authorList>
            <person name="Goeker M."/>
        </authorList>
    </citation>
    <scope>NUCLEOTIDE SEQUENCE [LARGE SCALE GENOMIC DNA]</scope>
    <source>
        <strain evidence="3 4">ATCC BAA-1139</strain>
    </source>
</reference>
<dbReference type="OrthoDB" id="9761969at2"/>
<keyword evidence="1" id="KW-0378">Hydrolase</keyword>
<evidence type="ECO:0000313" key="4">
    <source>
        <dbReference type="Proteomes" id="UP000319449"/>
    </source>
</evidence>
<evidence type="ECO:0000256" key="1">
    <source>
        <dbReference type="ARBA" id="ARBA00022801"/>
    </source>
</evidence>